<dbReference type="AlphaFoldDB" id="A0A1I7Z0U9"/>
<name>A0A1I7Z0U9_9BILA</name>
<evidence type="ECO:0000313" key="2">
    <source>
        <dbReference type="Proteomes" id="UP000095287"/>
    </source>
</evidence>
<proteinExistence type="predicted"/>
<sequence length="76" mass="8568">MGSNVCISMDPMNEPSAFKDSEKRSHGNPLCSKQSDGVVVRRMLTKRFFGLKMAGEARLLRVLLQMMTTIIPMFMT</sequence>
<accession>A0A1I7Z0U9</accession>
<feature type="region of interest" description="Disordered" evidence="1">
    <location>
        <begin position="1"/>
        <end position="32"/>
    </location>
</feature>
<protein>
    <submittedName>
        <fullName evidence="3">Uncharacterized protein</fullName>
    </submittedName>
</protein>
<dbReference type="WBParaSite" id="L893_g21784.t1">
    <property type="protein sequence ID" value="L893_g21784.t1"/>
    <property type="gene ID" value="L893_g21784"/>
</dbReference>
<keyword evidence="2" id="KW-1185">Reference proteome</keyword>
<evidence type="ECO:0000313" key="3">
    <source>
        <dbReference type="WBParaSite" id="L893_g21784.t1"/>
    </source>
</evidence>
<reference evidence="3" key="1">
    <citation type="submission" date="2016-11" db="UniProtKB">
        <authorList>
            <consortium name="WormBaseParasite"/>
        </authorList>
    </citation>
    <scope>IDENTIFICATION</scope>
</reference>
<dbReference type="Proteomes" id="UP000095287">
    <property type="component" value="Unplaced"/>
</dbReference>
<evidence type="ECO:0000256" key="1">
    <source>
        <dbReference type="SAM" id="MobiDB-lite"/>
    </source>
</evidence>
<organism evidence="2 3">
    <name type="scientific">Steinernema glaseri</name>
    <dbReference type="NCBI Taxonomy" id="37863"/>
    <lineage>
        <taxon>Eukaryota</taxon>
        <taxon>Metazoa</taxon>
        <taxon>Ecdysozoa</taxon>
        <taxon>Nematoda</taxon>
        <taxon>Chromadorea</taxon>
        <taxon>Rhabditida</taxon>
        <taxon>Tylenchina</taxon>
        <taxon>Panagrolaimomorpha</taxon>
        <taxon>Strongyloidoidea</taxon>
        <taxon>Steinernematidae</taxon>
        <taxon>Steinernema</taxon>
    </lineage>
</organism>